<comment type="caution">
    <text evidence="2">The sequence shown here is derived from an EMBL/GenBank/DDBJ whole genome shotgun (WGS) entry which is preliminary data.</text>
</comment>
<feature type="coiled-coil region" evidence="1">
    <location>
        <begin position="14"/>
        <end position="122"/>
    </location>
</feature>
<accession>A0A8H3I3A0</accession>
<keyword evidence="1" id="KW-0175">Coiled coil</keyword>
<dbReference type="Proteomes" id="UP000664203">
    <property type="component" value="Unassembled WGS sequence"/>
</dbReference>
<organism evidence="2 3">
    <name type="scientific">Alectoria fallacina</name>
    <dbReference type="NCBI Taxonomy" id="1903189"/>
    <lineage>
        <taxon>Eukaryota</taxon>
        <taxon>Fungi</taxon>
        <taxon>Dikarya</taxon>
        <taxon>Ascomycota</taxon>
        <taxon>Pezizomycotina</taxon>
        <taxon>Lecanoromycetes</taxon>
        <taxon>OSLEUM clade</taxon>
        <taxon>Lecanoromycetidae</taxon>
        <taxon>Lecanorales</taxon>
        <taxon>Lecanorineae</taxon>
        <taxon>Parmeliaceae</taxon>
        <taxon>Alectoria</taxon>
    </lineage>
</organism>
<protein>
    <submittedName>
        <fullName evidence="2">Uncharacterized protein</fullName>
    </submittedName>
</protein>
<evidence type="ECO:0000313" key="3">
    <source>
        <dbReference type="Proteomes" id="UP000664203"/>
    </source>
</evidence>
<reference evidence="2" key="1">
    <citation type="submission" date="2021-03" db="EMBL/GenBank/DDBJ databases">
        <authorList>
            <person name="Tagirdzhanova G."/>
        </authorList>
    </citation>
    <scope>NUCLEOTIDE SEQUENCE</scope>
</reference>
<dbReference type="EMBL" id="CAJPDR010000012">
    <property type="protein sequence ID" value="CAF9905650.1"/>
    <property type="molecule type" value="Genomic_DNA"/>
</dbReference>
<evidence type="ECO:0000256" key="1">
    <source>
        <dbReference type="SAM" id="Coils"/>
    </source>
</evidence>
<evidence type="ECO:0000313" key="2">
    <source>
        <dbReference type="EMBL" id="CAF9905650.1"/>
    </source>
</evidence>
<dbReference type="OrthoDB" id="10581032at2759"/>
<dbReference type="AlphaFoldDB" id="A0A8H3I3A0"/>
<gene>
    <name evidence="2" type="ORF">ALECFALPRED_001070</name>
</gene>
<name>A0A8H3I3A0_9LECA</name>
<proteinExistence type="predicted"/>
<sequence length="216" mass="25804">MTAGENSTGIKTVLQRVREEVERKRNILLALSTRYRQERDDARQECHSLSVERDQYQTRVGKLEEELKETEMQLSSFKALNNTYFSQYKETFNNERAARRKAEQSNTELIALKRTMKQERQAFGIQLDRLETTQVATAIERDRIRSQLTNVPAVESKELTLRYVDRGQRYSEHITHGFNDYEGAWRASMTFWFVIERKVGSWRRHDWWHPPQRIEM</sequence>
<keyword evidence="3" id="KW-1185">Reference proteome</keyword>